<dbReference type="HOGENOM" id="CLU_006746_2_0_1"/>
<feature type="transmembrane region" description="Helical" evidence="3">
    <location>
        <begin position="657"/>
        <end position="677"/>
    </location>
</feature>
<feature type="transmembrane region" description="Helical" evidence="3">
    <location>
        <begin position="683"/>
        <end position="702"/>
    </location>
</feature>
<feature type="transmembrane region" description="Helical" evidence="3">
    <location>
        <begin position="434"/>
        <end position="455"/>
    </location>
</feature>
<dbReference type="VEuPathDB" id="FungiDB:PMAA_011280"/>
<feature type="domain" description="Rhodopsin" evidence="4">
    <location>
        <begin position="28"/>
        <end position="278"/>
    </location>
</feature>
<protein>
    <submittedName>
        <fullName evidence="5">Glucose/galactose transporter, putative</fullName>
    </submittedName>
</protein>
<name>B6QV64_TALMQ</name>
<evidence type="ECO:0000259" key="4">
    <source>
        <dbReference type="Pfam" id="PF20684"/>
    </source>
</evidence>
<feature type="transmembrane region" description="Helical" evidence="3">
    <location>
        <begin position="743"/>
        <end position="764"/>
    </location>
</feature>
<feature type="transmembrane region" description="Helical" evidence="3">
    <location>
        <begin position="119"/>
        <end position="141"/>
    </location>
</feature>
<sequence length="783" mass="86327">MNHYQRIILPVSILVFFFGSVFVGFYLCSCIFVVKKLRFADYLMLLAWFFDMGMAVCIFFALGKGLGLHAYEIAPEDEVPLNKATYTFVIFYDSASTAAKSSILTFFLSLTHGRKVFHFVNYATLFVVAVVGMALILEQIFHCHPLSAAFRFGTQEGHCEGIFASFLASSPYNIITDFAILLLPIPLLTRMTLPFRQKVILVFTFSVAIFVILVDLTRMAFLEHNAVVQLRLHHGASVGTVGDEDYTWRFPFAFMWSTVEVNMTLICACVPTLRPLAARFSPSLLRNPREKSEIEEGTLEGSQQVPSRGEAVAGELMDVITSRTEAEAEVEQAATRGTTDPFQKEEEPPIINVLNRRPASMLRLNVKESVPPNVLLTTLFFLWGFAYGLINVLNIRFGSLTQLSPWQTRGLHAAYFGGYMAGGILLGRPLLKKLGFAGTLIAGLYIYACGALIFWPSAVRGSLPTFVVSNIVVGSGLALLETTANLFIAICGPLEYSEVRLCVAQSFQGIGDICATELAQKALYKNPKDVAEVVNAQWTYLAIAFVAVLLSVVFYYLPLPEAPNDDLRRVAAQRPENRAKVLKYRTCNVTFGLGVWSMFFYVAGQEAHLVNFVDYVTYSDPSSSVSSNDLGAVGSTVWTIGRLATAFIMWKLLKPRWTLFILYIASIVFGALCIYTTGQTAVVMAMMVFLFASGIFPILFAISVRGTAQHAKTAASLLAASIGGGAFAPFAQHAAAVSRGQPWSYSTIVALWSAAAIFVVYLNFVPQAKRQVDPVKDDYIKEK</sequence>
<keyword evidence="3" id="KW-0812">Transmembrane</keyword>
<dbReference type="AlphaFoldDB" id="B6QV64"/>
<dbReference type="InterPro" id="IPR036259">
    <property type="entry name" value="MFS_trans_sf"/>
</dbReference>
<feature type="transmembrane region" description="Helical" evidence="3">
    <location>
        <begin position="46"/>
        <end position="66"/>
    </location>
</feature>
<gene>
    <name evidence="5" type="ORF">PMAA_011280</name>
</gene>
<dbReference type="EMBL" id="DS995906">
    <property type="protein sequence ID" value="EEA18846.1"/>
    <property type="molecule type" value="Genomic_DNA"/>
</dbReference>
<feature type="transmembrane region" description="Helical" evidence="3">
    <location>
        <begin position="538"/>
        <end position="557"/>
    </location>
</feature>
<evidence type="ECO:0000313" key="6">
    <source>
        <dbReference type="Proteomes" id="UP000001294"/>
    </source>
</evidence>
<feature type="transmembrane region" description="Helical" evidence="3">
    <location>
        <begin position="12"/>
        <end position="34"/>
    </location>
</feature>
<feature type="transmembrane region" description="Helical" evidence="3">
    <location>
        <begin position="253"/>
        <end position="273"/>
    </location>
</feature>
<organism evidence="5 6">
    <name type="scientific">Talaromyces marneffei (strain ATCC 18224 / CBS 334.59 / QM 7333)</name>
    <name type="common">Penicillium marneffei</name>
    <dbReference type="NCBI Taxonomy" id="441960"/>
    <lineage>
        <taxon>Eukaryota</taxon>
        <taxon>Fungi</taxon>
        <taxon>Dikarya</taxon>
        <taxon>Ascomycota</taxon>
        <taxon>Pezizomycotina</taxon>
        <taxon>Eurotiomycetes</taxon>
        <taxon>Eurotiomycetidae</taxon>
        <taxon>Eurotiales</taxon>
        <taxon>Trichocomaceae</taxon>
        <taxon>Talaromyces</taxon>
        <taxon>Talaromyces sect. Talaromyces</taxon>
    </lineage>
</organism>
<evidence type="ECO:0000313" key="5">
    <source>
        <dbReference type="EMBL" id="EEA18846.1"/>
    </source>
</evidence>
<keyword evidence="3" id="KW-1133">Transmembrane helix</keyword>
<keyword evidence="3" id="KW-0472">Membrane</keyword>
<proteinExistence type="predicted"/>
<dbReference type="PANTHER" id="PTHR43702">
    <property type="entry name" value="L-FUCOSE-PROTON SYMPORTER"/>
    <property type="match status" value="1"/>
</dbReference>
<keyword evidence="2" id="KW-1003">Cell membrane</keyword>
<evidence type="ECO:0000256" key="1">
    <source>
        <dbReference type="ARBA" id="ARBA00004429"/>
    </source>
</evidence>
<dbReference type="Pfam" id="PF20684">
    <property type="entry name" value="Fung_rhodopsin"/>
    <property type="match status" value="1"/>
</dbReference>
<dbReference type="SUPFAM" id="SSF103473">
    <property type="entry name" value="MFS general substrate transporter"/>
    <property type="match status" value="1"/>
</dbReference>
<feature type="transmembrane region" description="Helical" evidence="3">
    <location>
        <begin position="410"/>
        <end position="427"/>
    </location>
</feature>
<comment type="subcellular location">
    <subcellularLocation>
        <location evidence="1">Cell inner membrane</location>
        <topology evidence="1">Multi-pass membrane protein</topology>
    </subcellularLocation>
</comment>
<dbReference type="PhylomeDB" id="B6QV64"/>
<dbReference type="InterPro" id="IPR049326">
    <property type="entry name" value="Rhodopsin_dom_fungi"/>
</dbReference>
<evidence type="ECO:0000256" key="3">
    <source>
        <dbReference type="SAM" id="Phobius"/>
    </source>
</evidence>
<reference evidence="6" key="1">
    <citation type="journal article" date="2015" name="Genome Announc.">
        <title>Genome sequence of the AIDS-associated pathogen Penicillium marneffei (ATCC18224) and its near taxonomic relative Talaromyces stipitatus (ATCC10500).</title>
        <authorList>
            <person name="Nierman W.C."/>
            <person name="Fedorova-Abrams N.D."/>
            <person name="Andrianopoulos A."/>
        </authorList>
    </citation>
    <scope>NUCLEOTIDE SEQUENCE [LARGE SCALE GENOMIC DNA]</scope>
    <source>
        <strain evidence="6">ATCC 18224 / CBS 334.59 / QM 7333</strain>
    </source>
</reference>
<feature type="transmembrane region" description="Helical" evidence="3">
    <location>
        <begin position="714"/>
        <end position="731"/>
    </location>
</feature>
<dbReference type="Proteomes" id="UP000001294">
    <property type="component" value="Unassembled WGS sequence"/>
</dbReference>
<dbReference type="GO" id="GO:0005886">
    <property type="term" value="C:plasma membrane"/>
    <property type="evidence" value="ECO:0007669"/>
    <property type="project" value="UniProtKB-SubCell"/>
</dbReference>
<evidence type="ECO:0000256" key="2">
    <source>
        <dbReference type="ARBA" id="ARBA00022475"/>
    </source>
</evidence>
<dbReference type="InterPro" id="IPR050375">
    <property type="entry name" value="MFS_TsgA-like"/>
</dbReference>
<feature type="transmembrane region" description="Helical" evidence="3">
    <location>
        <begin position="370"/>
        <end position="390"/>
    </location>
</feature>
<dbReference type="STRING" id="441960.B6QV64"/>
<dbReference type="PANTHER" id="PTHR43702:SF13">
    <property type="entry name" value="MONOSACCHARIDE TRANSPORTER, PUTATIVE (AFU_ORTHOLOGUE AFUA_4G06630)-RELATED"/>
    <property type="match status" value="1"/>
</dbReference>
<keyword evidence="6" id="KW-1185">Reference proteome</keyword>
<accession>B6QV64</accession>
<feature type="transmembrane region" description="Helical" evidence="3">
    <location>
        <begin position="199"/>
        <end position="221"/>
    </location>
</feature>
<feature type="transmembrane region" description="Helical" evidence="3">
    <location>
        <begin position="161"/>
        <end position="187"/>
    </location>
</feature>
<dbReference type="OrthoDB" id="546893at2759"/>
<feature type="transmembrane region" description="Helical" evidence="3">
    <location>
        <begin position="630"/>
        <end position="650"/>
    </location>
</feature>
<dbReference type="Gene3D" id="1.20.1250.20">
    <property type="entry name" value="MFS general substrate transporter like domains"/>
    <property type="match status" value="2"/>
</dbReference>